<feature type="compositionally biased region" description="Polar residues" evidence="4">
    <location>
        <begin position="490"/>
        <end position="501"/>
    </location>
</feature>
<feature type="compositionally biased region" description="Polar residues" evidence="4">
    <location>
        <begin position="39"/>
        <end position="53"/>
    </location>
</feature>
<accession>A0A8T0SKP4</accession>
<evidence type="ECO:0000256" key="4">
    <source>
        <dbReference type="SAM" id="MobiDB-lite"/>
    </source>
</evidence>
<evidence type="ECO:0008006" key="7">
    <source>
        <dbReference type="Google" id="ProtNLM"/>
    </source>
</evidence>
<feature type="compositionally biased region" description="Basic and acidic residues" evidence="4">
    <location>
        <begin position="80"/>
        <end position="89"/>
    </location>
</feature>
<keyword evidence="6" id="KW-1185">Reference proteome</keyword>
<evidence type="ECO:0000256" key="3">
    <source>
        <dbReference type="ARBA" id="ARBA00023242"/>
    </source>
</evidence>
<dbReference type="GO" id="GO:0019237">
    <property type="term" value="F:centromeric DNA binding"/>
    <property type="evidence" value="ECO:0007669"/>
    <property type="project" value="InterPro"/>
</dbReference>
<feature type="region of interest" description="Disordered" evidence="4">
    <location>
        <begin position="319"/>
        <end position="340"/>
    </location>
</feature>
<reference evidence="5" key="1">
    <citation type="submission" date="2020-05" db="EMBL/GenBank/DDBJ databases">
        <title>WGS assembly of Panicum virgatum.</title>
        <authorList>
            <person name="Lovell J.T."/>
            <person name="Jenkins J."/>
            <person name="Shu S."/>
            <person name="Juenger T.E."/>
            <person name="Schmutz J."/>
        </authorList>
    </citation>
    <scope>NUCLEOTIDE SEQUENCE</scope>
    <source>
        <strain evidence="5">AP13</strain>
    </source>
</reference>
<dbReference type="GO" id="GO:0051315">
    <property type="term" value="P:attachment of mitotic spindle microtubules to kinetochore"/>
    <property type="evidence" value="ECO:0007669"/>
    <property type="project" value="TreeGrafter"/>
</dbReference>
<feature type="region of interest" description="Disordered" evidence="4">
    <location>
        <begin position="30"/>
        <end position="89"/>
    </location>
</feature>
<name>A0A8T0SKP4_PANVG</name>
<dbReference type="EMBL" id="CM029045">
    <property type="protein sequence ID" value="KAG2599111.1"/>
    <property type="molecule type" value="Genomic_DNA"/>
</dbReference>
<feature type="compositionally biased region" description="Polar residues" evidence="4">
    <location>
        <begin position="141"/>
        <end position="150"/>
    </location>
</feature>
<comment type="similarity">
    <text evidence="2">Belongs to the CENP-C/MIF2 family.</text>
</comment>
<sequence>MNFDPVVEPKRRSTVLGRKSVRTFKLIDDADTQDPIEISDSQTGTVTGSQLSQDDAHASAAEKNEQFAPSRPGQCSISDVSEKEDSLAEKDRDDLSYLLTSLQNLDEPDEEEFFRKTLGIGKIRKEKVCLRNSIPGDRSQRSNTVWNNSMRVPPPESSLPQSCQSRVSELEKHLFPSDAANDKCADLQEDDESEGSPDIEMGEQPLVHDSSDVLMTDETFTADEIDKVNPNLSVKAAEHVIYPEPNMADCAEERQTGGSPLGLCTASEYDRETPNLGVKATEHVLDPEPSMPDHADERQAGVSPLGLYSDTEVAKEKAACSRSNISMEEDNVPIDHPIDMSNNEVEVSSSHHLEGSLAEALVRTSVRNVASDGIDRTSHAAEDSIQHLEVVEEDGVVQDMSSHPSEIPLEDIDRANQSQMHGGNNKKSAADLRNAQAPIKEKKRQAAAKGKKKQQSKRSQKVAAESNHSLEISQENFDSENQPHMDENIEPQTVATSSALSPNKAKEQKGAQRRNRTKQSNQRKSLGDAGLAWQSGVRRSTRIRSRPLEHWLGERFVYGRIHDTMVTVIGIKAYSPDQDGKKTLKVKSFVPEHSDLVTEWAKY</sequence>
<comment type="caution">
    <text evidence="5">The sequence shown here is derived from an EMBL/GenBank/DDBJ whole genome shotgun (WGS) entry which is preliminary data.</text>
</comment>
<dbReference type="GO" id="GO:0000776">
    <property type="term" value="C:kinetochore"/>
    <property type="evidence" value="ECO:0007669"/>
    <property type="project" value="InterPro"/>
</dbReference>
<organism evidence="5 6">
    <name type="scientific">Panicum virgatum</name>
    <name type="common">Blackwell switchgrass</name>
    <dbReference type="NCBI Taxonomy" id="38727"/>
    <lineage>
        <taxon>Eukaryota</taxon>
        <taxon>Viridiplantae</taxon>
        <taxon>Streptophyta</taxon>
        <taxon>Embryophyta</taxon>
        <taxon>Tracheophyta</taxon>
        <taxon>Spermatophyta</taxon>
        <taxon>Magnoliopsida</taxon>
        <taxon>Liliopsida</taxon>
        <taxon>Poales</taxon>
        <taxon>Poaceae</taxon>
        <taxon>PACMAD clade</taxon>
        <taxon>Panicoideae</taxon>
        <taxon>Panicodae</taxon>
        <taxon>Paniceae</taxon>
        <taxon>Panicinae</taxon>
        <taxon>Panicum</taxon>
        <taxon>Panicum sect. Hiantes</taxon>
    </lineage>
</organism>
<dbReference type="GO" id="GO:0051455">
    <property type="term" value="P:spindle attachment to meiosis I kinetochore"/>
    <property type="evidence" value="ECO:0007669"/>
    <property type="project" value="TreeGrafter"/>
</dbReference>
<proteinExistence type="inferred from homology"/>
<feature type="region of interest" description="Disordered" evidence="4">
    <location>
        <begin position="185"/>
        <end position="204"/>
    </location>
</feature>
<feature type="compositionally biased region" description="Polar residues" evidence="4">
    <location>
        <begin position="466"/>
        <end position="480"/>
    </location>
</feature>
<evidence type="ECO:0000256" key="2">
    <source>
        <dbReference type="ARBA" id="ARBA00010291"/>
    </source>
</evidence>
<evidence type="ECO:0000313" key="5">
    <source>
        <dbReference type="EMBL" id="KAG2599111.1"/>
    </source>
</evidence>
<feature type="region of interest" description="Disordered" evidence="4">
    <location>
        <begin position="439"/>
        <end position="533"/>
    </location>
</feature>
<evidence type="ECO:0000256" key="1">
    <source>
        <dbReference type="ARBA" id="ARBA00004123"/>
    </source>
</evidence>
<dbReference type="AlphaFoldDB" id="A0A8T0SKP4"/>
<feature type="compositionally biased region" description="Acidic residues" evidence="4">
    <location>
        <begin position="187"/>
        <end position="201"/>
    </location>
</feature>
<feature type="compositionally biased region" description="Basic residues" evidence="4">
    <location>
        <begin position="441"/>
        <end position="460"/>
    </location>
</feature>
<feature type="region of interest" description="Disordered" evidence="4">
    <location>
        <begin position="134"/>
        <end position="161"/>
    </location>
</feature>
<dbReference type="GO" id="GO:0005634">
    <property type="term" value="C:nucleus"/>
    <property type="evidence" value="ECO:0007669"/>
    <property type="project" value="UniProtKB-SubCell"/>
</dbReference>
<keyword evidence="3" id="KW-0539">Nucleus</keyword>
<dbReference type="Proteomes" id="UP000823388">
    <property type="component" value="Chromosome 5K"/>
</dbReference>
<comment type="subcellular location">
    <subcellularLocation>
        <location evidence="1">Nucleus</location>
    </subcellularLocation>
</comment>
<protein>
    <recommendedName>
        <fullName evidence="7">CENP-C</fullName>
    </recommendedName>
</protein>
<dbReference type="PANTHER" id="PTHR16684:SF11">
    <property type="entry name" value="CENTROMERE PROTEIN C"/>
    <property type="match status" value="1"/>
</dbReference>
<gene>
    <name evidence="5" type="ORF">PVAP13_5KG457100</name>
</gene>
<evidence type="ECO:0000313" key="6">
    <source>
        <dbReference type="Proteomes" id="UP000823388"/>
    </source>
</evidence>
<dbReference type="PANTHER" id="PTHR16684">
    <property type="entry name" value="CENTROMERE PROTEIN C"/>
    <property type="match status" value="1"/>
</dbReference>
<dbReference type="GO" id="GO:0051382">
    <property type="term" value="P:kinetochore assembly"/>
    <property type="evidence" value="ECO:0007669"/>
    <property type="project" value="InterPro"/>
</dbReference>
<dbReference type="InterPro" id="IPR028386">
    <property type="entry name" value="CENP-C/Mif2/cnp3"/>
</dbReference>
<feature type="compositionally biased region" description="Basic and acidic residues" evidence="4">
    <location>
        <begin position="54"/>
        <end position="65"/>
    </location>
</feature>